<evidence type="ECO:0000256" key="1">
    <source>
        <dbReference type="SAM" id="Coils"/>
    </source>
</evidence>
<feature type="region of interest" description="Disordered" evidence="2">
    <location>
        <begin position="30"/>
        <end position="54"/>
    </location>
</feature>
<dbReference type="EMBL" id="ML992674">
    <property type="protein sequence ID" value="KAF2212046.1"/>
    <property type="molecule type" value="Genomic_DNA"/>
</dbReference>
<feature type="region of interest" description="Disordered" evidence="2">
    <location>
        <begin position="264"/>
        <end position="373"/>
    </location>
</feature>
<keyword evidence="4" id="KW-1185">Reference proteome</keyword>
<evidence type="ECO:0000256" key="2">
    <source>
        <dbReference type="SAM" id="MobiDB-lite"/>
    </source>
</evidence>
<name>A0A6A6FF59_9PEZI</name>
<evidence type="ECO:0000313" key="4">
    <source>
        <dbReference type="Proteomes" id="UP000799539"/>
    </source>
</evidence>
<protein>
    <submittedName>
        <fullName evidence="3">Uncharacterized protein</fullName>
    </submittedName>
</protein>
<gene>
    <name evidence="3" type="ORF">CERZMDRAFT_97961</name>
</gene>
<evidence type="ECO:0000313" key="3">
    <source>
        <dbReference type="EMBL" id="KAF2212046.1"/>
    </source>
</evidence>
<proteinExistence type="predicted"/>
<sequence>MNEQSTLRNSACGGSERAFVTSSAHFAATNRPTYHRQSTHSPSSVAAGSATEDSGGCEVTAAMQDMAPDDASISSSLPIPDTTGFGQTQNPPALPPFDYASHGHPTMTDQQRIPRNAPFAIPRRTEFLNTETASTYEPYSPSHSHKKRKATNSSFIPIAPSPQSADVFATPGQSPHNPGLFGSQARGIRDGRPASKISMGSKQPPTPAPNVIAQLQQIPDMLSGGMSDLMQIMGQLAQNVNALEKRVTELERGNLAFKQQSMTSSEMPMGGPIALPQSVVGVPKQPQQSQSFGDSSAAFSPVEARRRNKDSAPLPGQAYGGPLYTVNPRGSGMFGATRQAQYPPPQFDGTESTNSGGRFRKVYDYKTGRPRDE</sequence>
<feature type="compositionally biased region" description="Basic and acidic residues" evidence="2">
    <location>
        <begin position="361"/>
        <end position="373"/>
    </location>
</feature>
<dbReference type="OrthoDB" id="3642733at2759"/>
<feature type="region of interest" description="Disordered" evidence="2">
    <location>
        <begin position="129"/>
        <end position="148"/>
    </location>
</feature>
<organism evidence="3 4">
    <name type="scientific">Cercospora zeae-maydis SCOH1-5</name>
    <dbReference type="NCBI Taxonomy" id="717836"/>
    <lineage>
        <taxon>Eukaryota</taxon>
        <taxon>Fungi</taxon>
        <taxon>Dikarya</taxon>
        <taxon>Ascomycota</taxon>
        <taxon>Pezizomycotina</taxon>
        <taxon>Dothideomycetes</taxon>
        <taxon>Dothideomycetidae</taxon>
        <taxon>Mycosphaerellales</taxon>
        <taxon>Mycosphaerellaceae</taxon>
        <taxon>Cercospora</taxon>
    </lineage>
</organism>
<dbReference type="AlphaFoldDB" id="A0A6A6FF59"/>
<feature type="coiled-coil region" evidence="1">
    <location>
        <begin position="226"/>
        <end position="260"/>
    </location>
</feature>
<feature type="compositionally biased region" description="Polar residues" evidence="2">
    <location>
        <begin position="285"/>
        <end position="298"/>
    </location>
</feature>
<accession>A0A6A6FF59</accession>
<reference evidence="3" key="1">
    <citation type="journal article" date="2020" name="Stud. Mycol.">
        <title>101 Dothideomycetes genomes: a test case for predicting lifestyles and emergence of pathogens.</title>
        <authorList>
            <person name="Haridas S."/>
            <person name="Albert R."/>
            <person name="Binder M."/>
            <person name="Bloem J."/>
            <person name="Labutti K."/>
            <person name="Salamov A."/>
            <person name="Andreopoulos B."/>
            <person name="Baker S."/>
            <person name="Barry K."/>
            <person name="Bills G."/>
            <person name="Bluhm B."/>
            <person name="Cannon C."/>
            <person name="Castanera R."/>
            <person name="Culley D."/>
            <person name="Daum C."/>
            <person name="Ezra D."/>
            <person name="Gonzalez J."/>
            <person name="Henrissat B."/>
            <person name="Kuo A."/>
            <person name="Liang C."/>
            <person name="Lipzen A."/>
            <person name="Lutzoni F."/>
            <person name="Magnuson J."/>
            <person name="Mondo S."/>
            <person name="Nolan M."/>
            <person name="Ohm R."/>
            <person name="Pangilinan J."/>
            <person name="Park H.-J."/>
            <person name="Ramirez L."/>
            <person name="Alfaro M."/>
            <person name="Sun H."/>
            <person name="Tritt A."/>
            <person name="Yoshinaga Y."/>
            <person name="Zwiers L.-H."/>
            <person name="Turgeon B."/>
            <person name="Goodwin S."/>
            <person name="Spatafora J."/>
            <person name="Crous P."/>
            <person name="Grigoriev I."/>
        </authorList>
    </citation>
    <scope>NUCLEOTIDE SEQUENCE</scope>
    <source>
        <strain evidence="3">SCOH1-5</strain>
    </source>
</reference>
<keyword evidence="1" id="KW-0175">Coiled coil</keyword>
<dbReference type="Proteomes" id="UP000799539">
    <property type="component" value="Unassembled WGS sequence"/>
</dbReference>
<feature type="region of interest" description="Disordered" evidence="2">
    <location>
        <begin position="69"/>
        <end position="112"/>
    </location>
</feature>